<reference evidence="1" key="1">
    <citation type="submission" date="2022-04" db="EMBL/GenBank/DDBJ databases">
        <title>Chromosome-scale genome assembly of Holotrichia oblita Faldermann.</title>
        <authorList>
            <person name="Rongchong L."/>
        </authorList>
    </citation>
    <scope>NUCLEOTIDE SEQUENCE</scope>
    <source>
        <strain evidence="1">81SQS9</strain>
    </source>
</reference>
<evidence type="ECO:0000313" key="1">
    <source>
        <dbReference type="EMBL" id="KAI4456566.1"/>
    </source>
</evidence>
<protein>
    <submittedName>
        <fullName evidence="1">Transposable element-related</fullName>
    </submittedName>
</protein>
<proteinExistence type="predicted"/>
<accession>A0ACB9SN24</accession>
<sequence>MHWIVEWHKVVFSDESRFCLGMHDGRMRVRRRRGERRDIQFSVERHVHRAVGVMVWGAIAYGSRSQLVFIQTTMNAQRYIDEVVEPHILPYLQTLEDPLFQQDNAPPHVARISINRFEEAHVNILPWPHKSPDLSPIEHAWDIMGRKLMNLANPPQTLIALRYELQIALNQCHEK</sequence>
<dbReference type="Proteomes" id="UP001056778">
    <property type="component" value="Chromosome 8"/>
</dbReference>
<evidence type="ECO:0000313" key="2">
    <source>
        <dbReference type="Proteomes" id="UP001056778"/>
    </source>
</evidence>
<keyword evidence="2" id="KW-1185">Reference proteome</keyword>
<dbReference type="EMBL" id="CM043022">
    <property type="protein sequence ID" value="KAI4456566.1"/>
    <property type="molecule type" value="Genomic_DNA"/>
</dbReference>
<gene>
    <name evidence="1" type="ORF">MML48_8g00007064</name>
</gene>
<organism evidence="1 2">
    <name type="scientific">Holotrichia oblita</name>
    <name type="common">Chafer beetle</name>
    <dbReference type="NCBI Taxonomy" id="644536"/>
    <lineage>
        <taxon>Eukaryota</taxon>
        <taxon>Metazoa</taxon>
        <taxon>Ecdysozoa</taxon>
        <taxon>Arthropoda</taxon>
        <taxon>Hexapoda</taxon>
        <taxon>Insecta</taxon>
        <taxon>Pterygota</taxon>
        <taxon>Neoptera</taxon>
        <taxon>Endopterygota</taxon>
        <taxon>Coleoptera</taxon>
        <taxon>Polyphaga</taxon>
        <taxon>Scarabaeiformia</taxon>
        <taxon>Scarabaeidae</taxon>
        <taxon>Melolonthinae</taxon>
        <taxon>Holotrichia</taxon>
    </lineage>
</organism>
<name>A0ACB9SN24_HOLOL</name>
<comment type="caution">
    <text evidence="1">The sequence shown here is derived from an EMBL/GenBank/DDBJ whole genome shotgun (WGS) entry which is preliminary data.</text>
</comment>